<organism evidence="2 3">
    <name type="scientific">Microctonus aethiopoides</name>
    <dbReference type="NCBI Taxonomy" id="144406"/>
    <lineage>
        <taxon>Eukaryota</taxon>
        <taxon>Metazoa</taxon>
        <taxon>Ecdysozoa</taxon>
        <taxon>Arthropoda</taxon>
        <taxon>Hexapoda</taxon>
        <taxon>Insecta</taxon>
        <taxon>Pterygota</taxon>
        <taxon>Neoptera</taxon>
        <taxon>Endopterygota</taxon>
        <taxon>Hymenoptera</taxon>
        <taxon>Apocrita</taxon>
        <taxon>Ichneumonoidea</taxon>
        <taxon>Braconidae</taxon>
        <taxon>Euphorinae</taxon>
        <taxon>Microctonus</taxon>
    </lineage>
</organism>
<feature type="region of interest" description="Disordered" evidence="1">
    <location>
        <begin position="103"/>
        <end position="130"/>
    </location>
</feature>
<accession>A0AA39KTA0</accession>
<sequence length="130" mass="15367">METETTQQHDKVEQERKRKAGNSKVYRKREKRLSDQSITQKSENSTTTKIFAEPKRNQSLAANLKAWRDKKKLEKYAAEEARILQNQRARDKNTNYDGIVQFVSQQSGDNDQMQKRSTRIYEKQDGDREQ</sequence>
<keyword evidence="3" id="KW-1185">Reference proteome</keyword>
<feature type="compositionally biased region" description="Basic residues" evidence="1">
    <location>
        <begin position="17"/>
        <end position="31"/>
    </location>
</feature>
<proteinExistence type="predicted"/>
<comment type="caution">
    <text evidence="2">The sequence shown here is derived from an EMBL/GenBank/DDBJ whole genome shotgun (WGS) entry which is preliminary data.</text>
</comment>
<dbReference type="AlphaFoldDB" id="A0AA39KTA0"/>
<evidence type="ECO:0000313" key="3">
    <source>
        <dbReference type="Proteomes" id="UP001168990"/>
    </source>
</evidence>
<feature type="region of interest" description="Disordered" evidence="1">
    <location>
        <begin position="1"/>
        <end position="52"/>
    </location>
</feature>
<feature type="compositionally biased region" description="Basic and acidic residues" evidence="1">
    <location>
        <begin position="119"/>
        <end position="130"/>
    </location>
</feature>
<name>A0AA39KTA0_9HYME</name>
<evidence type="ECO:0000256" key="1">
    <source>
        <dbReference type="SAM" id="MobiDB-lite"/>
    </source>
</evidence>
<dbReference type="Proteomes" id="UP001168990">
    <property type="component" value="Unassembled WGS sequence"/>
</dbReference>
<feature type="compositionally biased region" description="Polar residues" evidence="1">
    <location>
        <begin position="35"/>
        <end position="49"/>
    </location>
</feature>
<protein>
    <submittedName>
        <fullName evidence="2">Uncharacterized protein</fullName>
    </submittedName>
</protein>
<reference evidence="2" key="1">
    <citation type="journal article" date="2023" name="bioRxiv">
        <title>Scaffold-level genome assemblies of two parasitoid biocontrol wasps reveal the parthenogenesis mechanism and an associated novel virus.</title>
        <authorList>
            <person name="Inwood S."/>
            <person name="Skelly J."/>
            <person name="Guhlin J."/>
            <person name="Harrop T."/>
            <person name="Goldson S."/>
            <person name="Dearden P."/>
        </authorList>
    </citation>
    <scope>NUCLEOTIDE SEQUENCE</scope>
    <source>
        <strain evidence="2">Irish</strain>
        <tissue evidence="2">Whole body</tissue>
    </source>
</reference>
<feature type="compositionally biased region" description="Basic and acidic residues" evidence="1">
    <location>
        <begin position="7"/>
        <end position="16"/>
    </location>
</feature>
<dbReference type="EMBL" id="JAQQBS010000002">
    <property type="protein sequence ID" value="KAK0172796.1"/>
    <property type="molecule type" value="Genomic_DNA"/>
</dbReference>
<reference evidence="2" key="2">
    <citation type="submission" date="2023-03" db="EMBL/GenBank/DDBJ databases">
        <authorList>
            <person name="Inwood S.N."/>
            <person name="Skelly J.G."/>
            <person name="Guhlin J."/>
            <person name="Harrop T.W.R."/>
            <person name="Goldson S.G."/>
            <person name="Dearden P.K."/>
        </authorList>
    </citation>
    <scope>NUCLEOTIDE SEQUENCE</scope>
    <source>
        <strain evidence="2">Irish</strain>
        <tissue evidence="2">Whole body</tissue>
    </source>
</reference>
<evidence type="ECO:0000313" key="2">
    <source>
        <dbReference type="EMBL" id="KAK0172796.1"/>
    </source>
</evidence>
<gene>
    <name evidence="2" type="ORF">PV328_006070</name>
</gene>